<evidence type="ECO:0000256" key="2">
    <source>
        <dbReference type="ARBA" id="ARBA00022801"/>
    </source>
</evidence>
<dbReference type="GO" id="GO:0016020">
    <property type="term" value="C:membrane"/>
    <property type="evidence" value="ECO:0007669"/>
    <property type="project" value="TreeGrafter"/>
</dbReference>
<dbReference type="PROSITE" id="PS01238">
    <property type="entry name" value="GDA1_CD39_NTPASE"/>
    <property type="match status" value="1"/>
</dbReference>
<dbReference type="InterPro" id="IPR000407">
    <property type="entry name" value="GDA1_CD39_NTPase"/>
</dbReference>
<feature type="active site" description="Proton acceptor" evidence="3">
    <location>
        <position position="48"/>
    </location>
</feature>
<comment type="similarity">
    <text evidence="1 4">Belongs to the GDA1/CD39 NTPase family.</text>
</comment>
<dbReference type="Proteomes" id="UP000676336">
    <property type="component" value="Unassembled WGS sequence"/>
</dbReference>
<evidence type="ECO:0000313" key="6">
    <source>
        <dbReference type="EMBL" id="CAF5228364.1"/>
    </source>
</evidence>
<evidence type="ECO:0000256" key="5">
    <source>
        <dbReference type="SAM" id="MobiDB-lite"/>
    </source>
</evidence>
<feature type="non-terminal residue" evidence="6">
    <location>
        <position position="1"/>
    </location>
</feature>
<protein>
    <submittedName>
        <fullName evidence="6">Uncharacterized protein</fullName>
    </submittedName>
</protein>
<dbReference type="Pfam" id="PF01150">
    <property type="entry name" value="GDA1_CD39"/>
    <property type="match status" value="1"/>
</dbReference>
<evidence type="ECO:0000256" key="3">
    <source>
        <dbReference type="PIRSR" id="PIRSR600407-1"/>
    </source>
</evidence>
<evidence type="ECO:0000256" key="4">
    <source>
        <dbReference type="RuleBase" id="RU003833"/>
    </source>
</evidence>
<feature type="region of interest" description="Disordered" evidence="5">
    <location>
        <begin position="69"/>
        <end position="92"/>
    </location>
</feature>
<organism evidence="6 7">
    <name type="scientific">Rotaria magnacalcarata</name>
    <dbReference type="NCBI Taxonomy" id="392030"/>
    <lineage>
        <taxon>Eukaryota</taxon>
        <taxon>Metazoa</taxon>
        <taxon>Spiralia</taxon>
        <taxon>Gnathifera</taxon>
        <taxon>Rotifera</taxon>
        <taxon>Eurotatoria</taxon>
        <taxon>Bdelloidea</taxon>
        <taxon>Philodinida</taxon>
        <taxon>Philodinidae</taxon>
        <taxon>Rotaria</taxon>
    </lineage>
</organism>
<dbReference type="Gene3D" id="3.30.420.540">
    <property type="match status" value="1"/>
</dbReference>
<dbReference type="PANTHER" id="PTHR11782:SF121">
    <property type="entry name" value="NUCLEOSIDE-DIPHOSPHATASE MIG-23"/>
    <property type="match status" value="1"/>
</dbReference>
<feature type="compositionally biased region" description="Basic and acidic residues" evidence="5">
    <location>
        <begin position="69"/>
        <end position="79"/>
    </location>
</feature>
<dbReference type="GO" id="GO:0005794">
    <property type="term" value="C:Golgi apparatus"/>
    <property type="evidence" value="ECO:0007669"/>
    <property type="project" value="TreeGrafter"/>
</dbReference>
<gene>
    <name evidence="6" type="ORF">SMN809_LOCUS85722</name>
</gene>
<sequence length="92" mass="10676">YILATAGLRFLTPRQQKQLLEDLFNDIVRDYKFLIEKTHFQVISGELEGIYSWIAINYVLGRFQNDISESKSKTDDHRKLNSQGRQSTVGVL</sequence>
<name>A0A8S3KKY6_9BILA</name>
<dbReference type="GO" id="GO:0006256">
    <property type="term" value="P:UDP catabolic process"/>
    <property type="evidence" value="ECO:0007669"/>
    <property type="project" value="TreeGrafter"/>
</dbReference>
<reference evidence="6" key="1">
    <citation type="submission" date="2021-02" db="EMBL/GenBank/DDBJ databases">
        <authorList>
            <person name="Nowell W R."/>
        </authorList>
    </citation>
    <scope>NUCLEOTIDE SEQUENCE</scope>
</reference>
<accession>A0A8S3KKY6</accession>
<comment type="caution">
    <text evidence="6">The sequence shown here is derived from an EMBL/GenBank/DDBJ whole genome shotgun (WGS) entry which is preliminary data.</text>
</comment>
<dbReference type="PANTHER" id="PTHR11782">
    <property type="entry name" value="ADENOSINE/GUANOSINE DIPHOSPHATASE"/>
    <property type="match status" value="1"/>
</dbReference>
<proteinExistence type="inferred from homology"/>
<feature type="non-terminal residue" evidence="6">
    <location>
        <position position="92"/>
    </location>
</feature>
<keyword evidence="2 4" id="KW-0378">Hydrolase</keyword>
<dbReference type="GO" id="GO:0017111">
    <property type="term" value="F:ribonucleoside triphosphate phosphatase activity"/>
    <property type="evidence" value="ECO:0007669"/>
    <property type="project" value="TreeGrafter"/>
</dbReference>
<dbReference type="AlphaFoldDB" id="A0A8S3KKY6"/>
<feature type="compositionally biased region" description="Polar residues" evidence="5">
    <location>
        <begin position="81"/>
        <end position="92"/>
    </location>
</feature>
<evidence type="ECO:0000313" key="7">
    <source>
        <dbReference type="Proteomes" id="UP000676336"/>
    </source>
</evidence>
<dbReference type="GO" id="GO:0045134">
    <property type="term" value="F:UDP phosphatase activity"/>
    <property type="evidence" value="ECO:0007669"/>
    <property type="project" value="TreeGrafter"/>
</dbReference>
<dbReference type="Gene3D" id="3.30.420.40">
    <property type="match status" value="1"/>
</dbReference>
<dbReference type="GO" id="GO:0046036">
    <property type="term" value="P:CTP metabolic process"/>
    <property type="evidence" value="ECO:0007669"/>
    <property type="project" value="TreeGrafter"/>
</dbReference>
<evidence type="ECO:0000256" key="1">
    <source>
        <dbReference type="ARBA" id="ARBA00009283"/>
    </source>
</evidence>
<dbReference type="GO" id="GO:0004382">
    <property type="term" value="F:GDP phosphatase activity"/>
    <property type="evidence" value="ECO:0007669"/>
    <property type="project" value="TreeGrafter"/>
</dbReference>
<dbReference type="EMBL" id="CAJOBI010366485">
    <property type="protein sequence ID" value="CAF5228364.1"/>
    <property type="molecule type" value="Genomic_DNA"/>
</dbReference>